<reference evidence="6 7" key="1">
    <citation type="submission" date="2021-03" db="EMBL/GenBank/DDBJ databases">
        <title>Complete genome of Parasphingorhabdus_sp.JHSY0214.</title>
        <authorList>
            <person name="Yoo J.H."/>
            <person name="Bae J.W."/>
        </authorList>
    </citation>
    <scope>NUCLEOTIDE SEQUENCE [LARGE SCALE GENOMIC DNA]</scope>
    <source>
        <strain evidence="6 7">JHSY0214</strain>
    </source>
</reference>
<dbReference type="PROSITE" id="PS51677">
    <property type="entry name" value="NODB"/>
    <property type="match status" value="1"/>
</dbReference>
<dbReference type="SUPFAM" id="SSF88713">
    <property type="entry name" value="Glycoside hydrolase/deacetylase"/>
    <property type="match status" value="1"/>
</dbReference>
<evidence type="ECO:0000259" key="5">
    <source>
        <dbReference type="PROSITE" id="PS51677"/>
    </source>
</evidence>
<dbReference type="Pfam" id="PF01522">
    <property type="entry name" value="Polysacc_deac_1"/>
    <property type="match status" value="1"/>
</dbReference>
<name>A0ABX7T9I1_9SPHN</name>
<accession>A0ABX7T9I1</accession>
<dbReference type="Gene3D" id="3.20.20.370">
    <property type="entry name" value="Glycoside hydrolase/deacetylase"/>
    <property type="match status" value="1"/>
</dbReference>
<evidence type="ECO:0000256" key="3">
    <source>
        <dbReference type="ARBA" id="ARBA00020071"/>
    </source>
</evidence>
<dbReference type="InterPro" id="IPR002509">
    <property type="entry name" value="NODB_dom"/>
</dbReference>
<dbReference type="EMBL" id="CP071794">
    <property type="protein sequence ID" value="QTD57896.1"/>
    <property type="molecule type" value="Genomic_DNA"/>
</dbReference>
<evidence type="ECO:0000313" key="7">
    <source>
        <dbReference type="Proteomes" id="UP000663923"/>
    </source>
</evidence>
<dbReference type="PANTHER" id="PTHR10587">
    <property type="entry name" value="GLYCOSYL TRANSFERASE-RELATED"/>
    <property type="match status" value="1"/>
</dbReference>
<keyword evidence="7" id="KW-1185">Reference proteome</keyword>
<sequence>MRFLFILIASFGLALQPAVAEKRIAISFDDIPRHAGGFFTSDERAIKLIAALAEAGVEQAGFFVTTGNLDKPDRKGGEERIRAYVAAGHVIANHTHTHPWLWKTDIADYVAEIDQAEKWLKGRDGYRPWFRFPYLDEGRRDLEKRYAIRQALTERGLSNGYVTVDNYDWHIDYLASQAAKAGKTMDMDALRDLYVETMVDTSNFYDDIAVRTTGRSPAHVLLLHETDIAALFIDDLVRGLIADGWTIITMDEAYADPIAQIEPDTWFLGSGRVAAMAHIKGIAPRELVYERTDEDVLNRLFAERVLKEEWNDKK</sequence>
<evidence type="ECO:0000256" key="2">
    <source>
        <dbReference type="ARBA" id="ARBA00010973"/>
    </source>
</evidence>
<dbReference type="InterPro" id="IPR050248">
    <property type="entry name" value="Polysacc_deacetylase_ArnD"/>
</dbReference>
<comment type="similarity">
    <text evidence="2">Belongs to the polysaccharide deacetylase family.</text>
</comment>
<proteinExistence type="inferred from homology"/>
<comment type="function">
    <text evidence="1">Is involved in generating a small heat-stable compound (Nod), an acylated oligomer of N-acetylglucosamine, that stimulates mitosis in various plant protoplasts.</text>
</comment>
<evidence type="ECO:0000256" key="1">
    <source>
        <dbReference type="ARBA" id="ARBA00003236"/>
    </source>
</evidence>
<evidence type="ECO:0000256" key="4">
    <source>
        <dbReference type="ARBA" id="ARBA00032976"/>
    </source>
</evidence>
<protein>
    <recommendedName>
        <fullName evidence="3">Chitooligosaccharide deacetylase</fullName>
    </recommendedName>
    <alternativeName>
        <fullName evidence="4">Nodulation protein B</fullName>
    </alternativeName>
</protein>
<gene>
    <name evidence="6" type="ORF">J4G78_15515</name>
</gene>
<dbReference type="Proteomes" id="UP000663923">
    <property type="component" value="Chromosome"/>
</dbReference>
<dbReference type="InterPro" id="IPR011330">
    <property type="entry name" value="Glyco_hydro/deAcase_b/a-brl"/>
</dbReference>
<organism evidence="6 7">
    <name type="scientific">Parasphingorhabdus cellanae</name>
    <dbReference type="NCBI Taxonomy" id="2806553"/>
    <lineage>
        <taxon>Bacteria</taxon>
        <taxon>Pseudomonadati</taxon>
        <taxon>Pseudomonadota</taxon>
        <taxon>Alphaproteobacteria</taxon>
        <taxon>Sphingomonadales</taxon>
        <taxon>Sphingomonadaceae</taxon>
        <taxon>Parasphingorhabdus</taxon>
    </lineage>
</organism>
<evidence type="ECO:0000313" key="6">
    <source>
        <dbReference type="EMBL" id="QTD57896.1"/>
    </source>
</evidence>
<feature type="domain" description="NodB homology" evidence="5">
    <location>
        <begin position="22"/>
        <end position="248"/>
    </location>
</feature>